<gene>
    <name evidence="3" type="ORF">ASB62_03745</name>
</gene>
<dbReference type="AlphaFoldDB" id="A0A124G9Z6"/>
<comment type="similarity">
    <text evidence="1 2">Belongs to the UPF0251 family.</text>
</comment>
<sequence>MKQNRVGRPVSCRCIEDIPKFTCFKPEGISPARLESVVLTVDEVEALRLADKLGLYQAEAASRMRVSRQTFGRIVESAHKKVAEAIIDGKSICVEGGNIEQVCGQAEIAGENTCVCLHCGFEKPHLEGLPCRMEQCPECGKPLIRKGRCSSVA</sequence>
<organism evidence="3 4">
    <name type="scientific">Chlorobium limicola</name>
    <dbReference type="NCBI Taxonomy" id="1092"/>
    <lineage>
        <taxon>Bacteria</taxon>
        <taxon>Pseudomonadati</taxon>
        <taxon>Chlorobiota</taxon>
        <taxon>Chlorobiia</taxon>
        <taxon>Chlorobiales</taxon>
        <taxon>Chlorobiaceae</taxon>
        <taxon>Chlorobium/Pelodictyon group</taxon>
        <taxon>Chlorobium</taxon>
    </lineage>
</organism>
<evidence type="ECO:0000313" key="4">
    <source>
        <dbReference type="Proteomes" id="UP000053937"/>
    </source>
</evidence>
<evidence type="ECO:0000313" key="3">
    <source>
        <dbReference type="EMBL" id="KUL30671.1"/>
    </source>
</evidence>
<comment type="caution">
    <text evidence="3">The sequence shown here is derived from an EMBL/GenBank/DDBJ whole genome shotgun (WGS) entry which is preliminary data.</text>
</comment>
<reference evidence="3 4" key="1">
    <citation type="submission" date="2015-10" db="EMBL/GenBank/DDBJ databases">
        <title>Draft Genome Sequence of Chlorobium limicola strain Frasassi Growing under Artificial Lighting in the Frasassi Cave System.</title>
        <authorList>
            <person name="Mansor M."/>
            <person name="Macalady J."/>
        </authorList>
    </citation>
    <scope>NUCLEOTIDE SEQUENCE [LARGE SCALE GENOMIC DNA]</scope>
    <source>
        <strain evidence="3 4">Frasassi</strain>
    </source>
</reference>
<dbReference type="Pfam" id="PF02001">
    <property type="entry name" value="DUF134"/>
    <property type="match status" value="1"/>
</dbReference>
<protein>
    <recommendedName>
        <fullName evidence="2">UPF0251 protein ASB62_03745</fullName>
    </recommendedName>
</protein>
<dbReference type="Proteomes" id="UP000053937">
    <property type="component" value="Unassembled WGS sequence"/>
</dbReference>
<evidence type="ECO:0000256" key="2">
    <source>
        <dbReference type="HAMAP-Rule" id="MF_00674"/>
    </source>
</evidence>
<keyword evidence="4" id="KW-1185">Reference proteome</keyword>
<dbReference type="RefSeq" id="WP_059138690.1">
    <property type="nucleotide sequence ID" value="NZ_LMBR01000081.1"/>
</dbReference>
<dbReference type="HAMAP" id="MF_00674">
    <property type="entry name" value="UPF0251"/>
    <property type="match status" value="1"/>
</dbReference>
<dbReference type="OrthoDB" id="280278at2"/>
<dbReference type="EMBL" id="LMBR01000081">
    <property type="protein sequence ID" value="KUL30671.1"/>
    <property type="molecule type" value="Genomic_DNA"/>
</dbReference>
<proteinExistence type="inferred from homology"/>
<accession>A0A124G9Z6</accession>
<dbReference type="InterPro" id="IPR002852">
    <property type="entry name" value="UPF0251"/>
</dbReference>
<evidence type="ECO:0000256" key="1">
    <source>
        <dbReference type="ARBA" id="ARBA00009350"/>
    </source>
</evidence>
<dbReference type="PANTHER" id="PTHR37478">
    <property type="match status" value="1"/>
</dbReference>
<name>A0A124G9Z6_CHLLI</name>
<dbReference type="PANTHER" id="PTHR37478:SF2">
    <property type="entry name" value="UPF0251 PROTEIN TK0562"/>
    <property type="match status" value="1"/>
</dbReference>